<evidence type="ECO:0000256" key="3">
    <source>
        <dbReference type="SAM" id="Phobius"/>
    </source>
</evidence>
<name>A0ABN9U9R8_9DINO</name>
<dbReference type="InterPro" id="IPR003864">
    <property type="entry name" value="CSC1/OSCA1-like_7TM"/>
</dbReference>
<keyword evidence="3" id="KW-0812">Transmembrane</keyword>
<feature type="transmembrane region" description="Helical" evidence="3">
    <location>
        <begin position="201"/>
        <end position="222"/>
    </location>
</feature>
<sequence>AQSEGSRVDRQGRGGQRTARRHPDKALKKAEFKWEKTGRNPEQRPTFLGMYGKFEDEIEFYQAQISSLEERASAERARINDAFASGTDDVRGTSGFVTFRTSRDAVLALQVRYREDREVFVTSVPPDPADVIWSDLQADPVKQKTKTMLGTVAVFGLFCGFMPLVILLSAVTDLHNLQEHIGLVKSICERWPVVASVLDGVFSSLALNVLMDLLPTILMMIFQNFFQLKSEAWGQHRLQICFFWFLLIFVVLITAVGSSLTAVMKDVIQNPMSLFSLLAQTLPQATHFYLNFMVLQSATHGVKLLRQMPLLKFLFFRTVYGEAEAKELAEPEDQDGSGIGSRSAWFSILLVTALVFCSLSPLMTVFAYVNFFLCRLAHSYLIVFAETKKADLGGVFWVSQLEHVQYGVVVYVFLMIGVLASRASTLGPCTVAAPSLAVWLFIRLKFSRSMCWVDLPFEEVVMAGSVDTQPKEEDSSCDRYRQPELFDATSSPNGDASKGSRWRRWHKVVLRREAVLAGCRRFMQVAWPGKWSRWR</sequence>
<dbReference type="InterPro" id="IPR027815">
    <property type="entry name" value="CSC1/OSCA1-like_cyt"/>
</dbReference>
<feature type="transmembrane region" description="Helical" evidence="3">
    <location>
        <begin position="344"/>
        <end position="373"/>
    </location>
</feature>
<reference evidence="6" key="1">
    <citation type="submission" date="2023-10" db="EMBL/GenBank/DDBJ databases">
        <authorList>
            <person name="Chen Y."/>
            <person name="Shah S."/>
            <person name="Dougan E. K."/>
            <person name="Thang M."/>
            <person name="Chan C."/>
        </authorList>
    </citation>
    <scope>NUCLEOTIDE SEQUENCE [LARGE SCALE GENOMIC DNA]</scope>
</reference>
<feature type="domain" description="CSC1/OSCA1-like 7TM region" evidence="4">
    <location>
        <begin position="147"/>
        <end position="418"/>
    </location>
</feature>
<feature type="compositionally biased region" description="Basic and acidic residues" evidence="2">
    <location>
        <begin position="1"/>
        <end position="12"/>
    </location>
</feature>
<evidence type="ECO:0000259" key="5">
    <source>
        <dbReference type="Pfam" id="PF14703"/>
    </source>
</evidence>
<accession>A0ABN9U9R8</accession>
<feature type="transmembrane region" description="Helical" evidence="3">
    <location>
        <begin position="425"/>
        <end position="442"/>
    </location>
</feature>
<feature type="non-terminal residue" evidence="6">
    <location>
        <position position="1"/>
    </location>
</feature>
<organism evidence="6 7">
    <name type="scientific">Prorocentrum cordatum</name>
    <dbReference type="NCBI Taxonomy" id="2364126"/>
    <lineage>
        <taxon>Eukaryota</taxon>
        <taxon>Sar</taxon>
        <taxon>Alveolata</taxon>
        <taxon>Dinophyceae</taxon>
        <taxon>Prorocentrales</taxon>
        <taxon>Prorocentraceae</taxon>
        <taxon>Prorocentrum</taxon>
    </lineage>
</organism>
<evidence type="ECO:0000256" key="2">
    <source>
        <dbReference type="SAM" id="MobiDB-lite"/>
    </source>
</evidence>
<keyword evidence="7" id="KW-1185">Reference proteome</keyword>
<dbReference type="Proteomes" id="UP001189429">
    <property type="component" value="Unassembled WGS sequence"/>
</dbReference>
<keyword evidence="1" id="KW-0175">Coiled coil</keyword>
<dbReference type="EMBL" id="CAUYUJ010015598">
    <property type="protein sequence ID" value="CAK0856053.1"/>
    <property type="molecule type" value="Genomic_DNA"/>
</dbReference>
<dbReference type="Pfam" id="PF02714">
    <property type="entry name" value="RSN1_7TM"/>
    <property type="match status" value="1"/>
</dbReference>
<evidence type="ECO:0000259" key="4">
    <source>
        <dbReference type="Pfam" id="PF02714"/>
    </source>
</evidence>
<evidence type="ECO:0008006" key="8">
    <source>
        <dbReference type="Google" id="ProtNLM"/>
    </source>
</evidence>
<dbReference type="PANTHER" id="PTHR13018">
    <property type="entry name" value="PROBABLE MEMBRANE PROTEIN DUF221-RELATED"/>
    <property type="match status" value="1"/>
</dbReference>
<proteinExistence type="predicted"/>
<dbReference type="PANTHER" id="PTHR13018:SF5">
    <property type="entry name" value="RE44586P"/>
    <property type="match status" value="1"/>
</dbReference>
<protein>
    <recommendedName>
        <fullName evidence="8">CSC1/OSCA1-like 7TM region domain-containing protein</fullName>
    </recommendedName>
</protein>
<feature type="coiled-coil region" evidence="1">
    <location>
        <begin position="51"/>
        <end position="78"/>
    </location>
</feature>
<keyword evidence="3" id="KW-1133">Transmembrane helix</keyword>
<dbReference type="InterPro" id="IPR045122">
    <property type="entry name" value="Csc1-like"/>
</dbReference>
<feature type="domain" description="CSC1/OSCA1-like cytosolic" evidence="5">
    <location>
        <begin position="25"/>
        <end position="134"/>
    </location>
</feature>
<evidence type="ECO:0000256" key="1">
    <source>
        <dbReference type="SAM" id="Coils"/>
    </source>
</evidence>
<feature type="transmembrane region" description="Helical" evidence="3">
    <location>
        <begin position="394"/>
        <end position="419"/>
    </location>
</feature>
<comment type="caution">
    <text evidence="6">The sequence shown here is derived from an EMBL/GenBank/DDBJ whole genome shotgun (WGS) entry which is preliminary data.</text>
</comment>
<keyword evidence="3" id="KW-0472">Membrane</keyword>
<dbReference type="Pfam" id="PF14703">
    <property type="entry name" value="PHM7_cyt"/>
    <property type="match status" value="1"/>
</dbReference>
<gene>
    <name evidence="6" type="ORF">PCOR1329_LOCUS46525</name>
</gene>
<feature type="transmembrane region" description="Helical" evidence="3">
    <location>
        <begin position="152"/>
        <end position="171"/>
    </location>
</feature>
<feature type="compositionally biased region" description="Basic and acidic residues" evidence="2">
    <location>
        <begin position="24"/>
        <end position="42"/>
    </location>
</feature>
<feature type="region of interest" description="Disordered" evidence="2">
    <location>
        <begin position="1"/>
        <end position="46"/>
    </location>
</feature>
<feature type="transmembrane region" description="Helical" evidence="3">
    <location>
        <begin position="242"/>
        <end position="264"/>
    </location>
</feature>
<evidence type="ECO:0000313" key="7">
    <source>
        <dbReference type="Proteomes" id="UP001189429"/>
    </source>
</evidence>
<evidence type="ECO:0000313" key="6">
    <source>
        <dbReference type="EMBL" id="CAK0856053.1"/>
    </source>
</evidence>